<gene>
    <name evidence="2" type="ORF">BDP27DRAFT_1365771</name>
</gene>
<accession>A0A9P5PN87</accession>
<dbReference type="EMBL" id="JADNRY010000090">
    <property type="protein sequence ID" value="KAF9066232.1"/>
    <property type="molecule type" value="Genomic_DNA"/>
</dbReference>
<dbReference type="Proteomes" id="UP000772434">
    <property type="component" value="Unassembled WGS sequence"/>
</dbReference>
<protein>
    <submittedName>
        <fullName evidence="2">Uncharacterized protein</fullName>
    </submittedName>
</protein>
<evidence type="ECO:0000256" key="1">
    <source>
        <dbReference type="SAM" id="MobiDB-lite"/>
    </source>
</evidence>
<name>A0A9P5PN87_9AGAR</name>
<organism evidence="2 3">
    <name type="scientific">Rhodocollybia butyracea</name>
    <dbReference type="NCBI Taxonomy" id="206335"/>
    <lineage>
        <taxon>Eukaryota</taxon>
        <taxon>Fungi</taxon>
        <taxon>Dikarya</taxon>
        <taxon>Basidiomycota</taxon>
        <taxon>Agaricomycotina</taxon>
        <taxon>Agaricomycetes</taxon>
        <taxon>Agaricomycetidae</taxon>
        <taxon>Agaricales</taxon>
        <taxon>Marasmiineae</taxon>
        <taxon>Omphalotaceae</taxon>
        <taxon>Rhodocollybia</taxon>
    </lineage>
</organism>
<evidence type="ECO:0000313" key="2">
    <source>
        <dbReference type="EMBL" id="KAF9066232.1"/>
    </source>
</evidence>
<reference evidence="2" key="1">
    <citation type="submission" date="2020-11" db="EMBL/GenBank/DDBJ databases">
        <authorList>
            <consortium name="DOE Joint Genome Institute"/>
            <person name="Ahrendt S."/>
            <person name="Riley R."/>
            <person name="Andreopoulos W."/>
            <person name="Labutti K."/>
            <person name="Pangilinan J."/>
            <person name="Ruiz-Duenas F.J."/>
            <person name="Barrasa J.M."/>
            <person name="Sanchez-Garcia M."/>
            <person name="Camarero S."/>
            <person name="Miyauchi S."/>
            <person name="Serrano A."/>
            <person name="Linde D."/>
            <person name="Babiker R."/>
            <person name="Drula E."/>
            <person name="Ayuso-Fernandez I."/>
            <person name="Pacheco R."/>
            <person name="Padilla G."/>
            <person name="Ferreira P."/>
            <person name="Barriuso J."/>
            <person name="Kellner H."/>
            <person name="Castanera R."/>
            <person name="Alfaro M."/>
            <person name="Ramirez L."/>
            <person name="Pisabarro A.G."/>
            <person name="Kuo A."/>
            <person name="Tritt A."/>
            <person name="Lipzen A."/>
            <person name="He G."/>
            <person name="Yan M."/>
            <person name="Ng V."/>
            <person name="Cullen D."/>
            <person name="Martin F."/>
            <person name="Rosso M.-N."/>
            <person name="Henrissat B."/>
            <person name="Hibbett D."/>
            <person name="Martinez A.T."/>
            <person name="Grigoriev I.V."/>
        </authorList>
    </citation>
    <scope>NUCLEOTIDE SEQUENCE</scope>
    <source>
        <strain evidence="2">AH 40177</strain>
    </source>
</reference>
<comment type="caution">
    <text evidence="2">The sequence shown here is derived from an EMBL/GenBank/DDBJ whole genome shotgun (WGS) entry which is preliminary data.</text>
</comment>
<dbReference type="AlphaFoldDB" id="A0A9P5PN87"/>
<keyword evidence="3" id="KW-1185">Reference proteome</keyword>
<sequence length="201" mass="22668">MWREAGELVFVESCTRLGNNTPLQNFALAGFSANPETIPPWSADDLGAGFQITVPKTFTCLSQFSGIEDPRPKCWWCVLGAKDRNGPVLARSSAAIQYRLHSTKLKKFNLQIKSLNWLERTLKNRRDGWGSIRSPNMPKHVSESTPKGLVDAEDERKDWRLTTAKISRLDVGSHQPSQTPYWEAAGDLVLVDRGWFRISPK</sequence>
<proteinExistence type="predicted"/>
<feature type="region of interest" description="Disordered" evidence="1">
    <location>
        <begin position="129"/>
        <end position="149"/>
    </location>
</feature>
<evidence type="ECO:0000313" key="3">
    <source>
        <dbReference type="Proteomes" id="UP000772434"/>
    </source>
</evidence>